<proteinExistence type="predicted"/>
<reference evidence="1" key="1">
    <citation type="journal article" date="2020" name="Stud. Mycol.">
        <title>101 Dothideomycetes genomes: a test case for predicting lifestyles and emergence of pathogens.</title>
        <authorList>
            <person name="Haridas S."/>
            <person name="Albert R."/>
            <person name="Binder M."/>
            <person name="Bloem J."/>
            <person name="Labutti K."/>
            <person name="Salamov A."/>
            <person name="Andreopoulos B."/>
            <person name="Baker S."/>
            <person name="Barry K."/>
            <person name="Bills G."/>
            <person name="Bluhm B."/>
            <person name="Cannon C."/>
            <person name="Castanera R."/>
            <person name="Culley D."/>
            <person name="Daum C."/>
            <person name="Ezra D."/>
            <person name="Gonzalez J."/>
            <person name="Henrissat B."/>
            <person name="Kuo A."/>
            <person name="Liang C."/>
            <person name="Lipzen A."/>
            <person name="Lutzoni F."/>
            <person name="Magnuson J."/>
            <person name="Mondo S."/>
            <person name="Nolan M."/>
            <person name="Ohm R."/>
            <person name="Pangilinan J."/>
            <person name="Park H.-J."/>
            <person name="Ramirez L."/>
            <person name="Alfaro M."/>
            <person name="Sun H."/>
            <person name="Tritt A."/>
            <person name="Yoshinaga Y."/>
            <person name="Zwiers L.-H."/>
            <person name="Turgeon B."/>
            <person name="Goodwin S."/>
            <person name="Spatafora J."/>
            <person name="Crous P."/>
            <person name="Grigoriev I."/>
        </authorList>
    </citation>
    <scope>NUCLEOTIDE SEQUENCE</scope>
    <source>
        <strain evidence="1">CBS 525.71</strain>
    </source>
</reference>
<evidence type="ECO:0000313" key="1">
    <source>
        <dbReference type="EMBL" id="KAF2632234.1"/>
    </source>
</evidence>
<comment type="caution">
    <text evidence="1">The sequence shown here is derived from an EMBL/GenBank/DDBJ whole genome shotgun (WGS) entry which is preliminary data.</text>
</comment>
<accession>A0ACB6SFZ6</accession>
<organism evidence="1 2">
    <name type="scientific">Macroventuria anomochaeta</name>
    <dbReference type="NCBI Taxonomy" id="301207"/>
    <lineage>
        <taxon>Eukaryota</taxon>
        <taxon>Fungi</taxon>
        <taxon>Dikarya</taxon>
        <taxon>Ascomycota</taxon>
        <taxon>Pezizomycotina</taxon>
        <taxon>Dothideomycetes</taxon>
        <taxon>Pleosporomycetidae</taxon>
        <taxon>Pleosporales</taxon>
        <taxon>Pleosporineae</taxon>
        <taxon>Didymellaceae</taxon>
        <taxon>Macroventuria</taxon>
    </lineage>
</organism>
<sequence length="167" mass="18203">MSRRADQVGARPVGSSRDERRRGGGSSRPNSGPGYQHSAHAPVYNSTQSAQHAYPAGVRQPTYEAARARAHPNPEVDRVMNDPRLNSTSAYSQPTAKESYGNSSYQPTNGYQQAYPQYPGSQQSANGNLTAGQLYSYNYGQPSSNAVDTWEDEGQRDGPWYGSVQRG</sequence>
<dbReference type="EMBL" id="MU006703">
    <property type="protein sequence ID" value="KAF2632234.1"/>
    <property type="molecule type" value="Genomic_DNA"/>
</dbReference>
<name>A0ACB6SFZ6_9PLEO</name>
<dbReference type="Proteomes" id="UP000799754">
    <property type="component" value="Unassembled WGS sequence"/>
</dbReference>
<protein>
    <submittedName>
        <fullName evidence="1">Uncharacterized protein</fullName>
    </submittedName>
</protein>
<keyword evidence="2" id="KW-1185">Reference proteome</keyword>
<gene>
    <name evidence="1" type="ORF">BU25DRAFT_417957</name>
</gene>
<evidence type="ECO:0000313" key="2">
    <source>
        <dbReference type="Proteomes" id="UP000799754"/>
    </source>
</evidence>